<dbReference type="GO" id="GO:0005829">
    <property type="term" value="C:cytosol"/>
    <property type="evidence" value="ECO:0007669"/>
    <property type="project" value="TreeGrafter"/>
</dbReference>
<dbReference type="InterPro" id="IPR036907">
    <property type="entry name" value="5'-Nucleotdase_C_sf"/>
</dbReference>
<dbReference type="PANTHER" id="PTHR11575:SF22">
    <property type="entry name" value="ADL392WP"/>
    <property type="match status" value="1"/>
</dbReference>
<dbReference type="HOGENOM" id="CLU_019028_0_0_1"/>
<dbReference type="AlphaFoldDB" id="A0A0C3Q4K2"/>
<dbReference type="Gene3D" id="3.60.21.10">
    <property type="match status" value="1"/>
</dbReference>
<dbReference type="SUPFAM" id="SSF55816">
    <property type="entry name" value="5'-nucleotidase (syn. UDP-sugar hydrolase), C-terminal domain"/>
    <property type="match status" value="1"/>
</dbReference>
<dbReference type="InterPro" id="IPR006179">
    <property type="entry name" value="5_nucleotidase/apyrase"/>
</dbReference>
<dbReference type="EMBL" id="KN823073">
    <property type="protein sequence ID" value="KIO23880.1"/>
    <property type="molecule type" value="Genomic_DNA"/>
</dbReference>
<proteinExistence type="predicted"/>
<evidence type="ECO:0000259" key="1">
    <source>
        <dbReference type="Pfam" id="PF21953"/>
    </source>
</evidence>
<dbReference type="InterPro" id="IPR014485">
    <property type="entry name" value="Pesterase_C1039"/>
</dbReference>
<dbReference type="SUPFAM" id="SSF56300">
    <property type="entry name" value="Metallo-dependent phosphatases"/>
    <property type="match status" value="1"/>
</dbReference>
<evidence type="ECO:0000313" key="2">
    <source>
        <dbReference type="EMBL" id="KIO23880.1"/>
    </source>
</evidence>
<dbReference type="Proteomes" id="UP000054248">
    <property type="component" value="Unassembled WGS sequence"/>
</dbReference>
<protein>
    <recommendedName>
        <fullName evidence="1">Putative 5'-nucleotidase C-terminal domain-containing protein</fullName>
    </recommendedName>
</protein>
<reference evidence="3" key="2">
    <citation type="submission" date="2015-01" db="EMBL/GenBank/DDBJ databases">
        <title>Evolutionary Origins and Diversification of the Mycorrhizal Mutualists.</title>
        <authorList>
            <consortium name="DOE Joint Genome Institute"/>
            <consortium name="Mycorrhizal Genomics Consortium"/>
            <person name="Kohler A."/>
            <person name="Kuo A."/>
            <person name="Nagy L.G."/>
            <person name="Floudas D."/>
            <person name="Copeland A."/>
            <person name="Barry K.W."/>
            <person name="Cichocki N."/>
            <person name="Veneault-Fourrey C."/>
            <person name="LaButti K."/>
            <person name="Lindquist E.A."/>
            <person name="Lipzen A."/>
            <person name="Lundell T."/>
            <person name="Morin E."/>
            <person name="Murat C."/>
            <person name="Riley R."/>
            <person name="Ohm R."/>
            <person name="Sun H."/>
            <person name="Tunlid A."/>
            <person name="Henrissat B."/>
            <person name="Grigoriev I.V."/>
            <person name="Hibbett D.S."/>
            <person name="Martin F."/>
        </authorList>
    </citation>
    <scope>NUCLEOTIDE SEQUENCE [LARGE SCALE GENOMIC DNA]</scope>
    <source>
        <strain evidence="3">MUT 4182</strain>
    </source>
</reference>
<dbReference type="InterPro" id="IPR029052">
    <property type="entry name" value="Metallo-depent_PP-like"/>
</dbReference>
<dbReference type="GO" id="GO:0016787">
    <property type="term" value="F:hydrolase activity"/>
    <property type="evidence" value="ECO:0007669"/>
    <property type="project" value="InterPro"/>
</dbReference>
<feature type="domain" description="Putative 5'-nucleotidase C-terminal" evidence="1">
    <location>
        <begin position="343"/>
        <end position="511"/>
    </location>
</feature>
<dbReference type="OrthoDB" id="7722975at2759"/>
<dbReference type="Pfam" id="PF21953">
    <property type="entry name" value="NadN_nucleosid_C"/>
    <property type="match status" value="1"/>
</dbReference>
<dbReference type="Gene3D" id="3.90.780.10">
    <property type="entry name" value="5'-Nucleotidase, C-terminal domain"/>
    <property type="match status" value="1"/>
</dbReference>
<gene>
    <name evidence="2" type="ORF">M407DRAFT_15501</name>
</gene>
<sequence>MSLADFHYRDTTFGLPLEWGDVNFIHTTDTHGWLLGHQKFSEPEPNASGTLGDLYSFIHHMKELAATRGADLLVVDSGDMHDGNGLSDGFPEGGVNGHETNKIFARMPYDALAIGNHELYKYPITLDVYKNFAPKWKGRYLTSNVNITVVSPSGQVKNVPVGERYTKFTTSQGRKVTALGVLFKFANYAQNTTVQEPELLVAEKWFQEVIEEEPDFFLLLGHMAVYEDNWPVVFAAIRQRHPNTPIFIFGGHTHIRDCVMLDDRSMALESGRYMETVGATLPSKGKDMKFSRRYLDNNRVTYYHTNTTTVNFDTPEGAAITRGLWDLAAKFRLGSTFGLVPKDYYLDRVPYPSEDSVVSLFIDKVLPIVLPASNPERAGVPSIILANAGSQRFDVFKGPFTRNDEFIVSPFKNSFQYLTLPYGIGKHLLRRLNEFGAYSQAVTDDDAFVASRYNAWRKKQYESFSGSLVDATGEPLTLGYVTTDQCPGGPGDDTPHRPIPVFDAPGYAGIQRSHGPVEAIPSEAIQMGVRSIYRRDEGRTCTTGIGSESQ</sequence>
<keyword evidence="3" id="KW-1185">Reference proteome</keyword>
<dbReference type="STRING" id="1051891.A0A0C3Q4K2"/>
<reference evidence="2 3" key="1">
    <citation type="submission" date="2014-04" db="EMBL/GenBank/DDBJ databases">
        <authorList>
            <consortium name="DOE Joint Genome Institute"/>
            <person name="Kuo A."/>
            <person name="Girlanda M."/>
            <person name="Perotto S."/>
            <person name="Kohler A."/>
            <person name="Nagy L.G."/>
            <person name="Floudas D."/>
            <person name="Copeland A."/>
            <person name="Barry K.W."/>
            <person name="Cichocki N."/>
            <person name="Veneault-Fourrey C."/>
            <person name="LaButti K."/>
            <person name="Lindquist E.A."/>
            <person name="Lipzen A."/>
            <person name="Lundell T."/>
            <person name="Morin E."/>
            <person name="Murat C."/>
            <person name="Sun H."/>
            <person name="Tunlid A."/>
            <person name="Henrissat B."/>
            <person name="Grigoriev I.V."/>
            <person name="Hibbett D.S."/>
            <person name="Martin F."/>
            <person name="Nordberg H.P."/>
            <person name="Cantor M.N."/>
            <person name="Hua S.X."/>
        </authorList>
    </citation>
    <scope>NUCLEOTIDE SEQUENCE [LARGE SCALE GENOMIC DNA]</scope>
    <source>
        <strain evidence="2 3">MUT 4182</strain>
    </source>
</reference>
<dbReference type="GO" id="GO:0009166">
    <property type="term" value="P:nucleotide catabolic process"/>
    <property type="evidence" value="ECO:0007669"/>
    <property type="project" value="InterPro"/>
</dbReference>
<dbReference type="InterPro" id="IPR053828">
    <property type="entry name" value="Nucleosidase_C"/>
</dbReference>
<organism evidence="2 3">
    <name type="scientific">Tulasnella calospora MUT 4182</name>
    <dbReference type="NCBI Taxonomy" id="1051891"/>
    <lineage>
        <taxon>Eukaryota</taxon>
        <taxon>Fungi</taxon>
        <taxon>Dikarya</taxon>
        <taxon>Basidiomycota</taxon>
        <taxon>Agaricomycotina</taxon>
        <taxon>Agaricomycetes</taxon>
        <taxon>Cantharellales</taxon>
        <taxon>Tulasnellaceae</taxon>
        <taxon>Tulasnella</taxon>
    </lineage>
</organism>
<dbReference type="PANTHER" id="PTHR11575">
    <property type="entry name" value="5'-NUCLEOTIDASE-RELATED"/>
    <property type="match status" value="1"/>
</dbReference>
<name>A0A0C3Q4K2_9AGAM</name>
<evidence type="ECO:0000313" key="3">
    <source>
        <dbReference type="Proteomes" id="UP000054248"/>
    </source>
</evidence>
<dbReference type="PIRSF" id="PIRSF017316">
    <property type="entry name" value="Pesterase_C1039"/>
    <property type="match status" value="1"/>
</dbReference>
<accession>A0A0C3Q4K2</accession>